<dbReference type="NCBIfam" id="NF041940">
    <property type="entry name" value="choice_anch_X"/>
    <property type="match status" value="1"/>
</dbReference>
<evidence type="ECO:0000256" key="1">
    <source>
        <dbReference type="SAM" id="SignalP"/>
    </source>
</evidence>
<reference evidence="2 3" key="1">
    <citation type="submission" date="2019-02" db="EMBL/GenBank/DDBJ databases">
        <title>Deep-cultivation of Planctomycetes and their phenomic and genomic characterization uncovers novel biology.</title>
        <authorList>
            <person name="Wiegand S."/>
            <person name="Jogler M."/>
            <person name="Boedeker C."/>
            <person name="Pinto D."/>
            <person name="Vollmers J."/>
            <person name="Rivas-Marin E."/>
            <person name="Kohn T."/>
            <person name="Peeters S.H."/>
            <person name="Heuer A."/>
            <person name="Rast P."/>
            <person name="Oberbeckmann S."/>
            <person name="Bunk B."/>
            <person name="Jeske O."/>
            <person name="Meyerdierks A."/>
            <person name="Storesund J.E."/>
            <person name="Kallscheuer N."/>
            <person name="Luecker S."/>
            <person name="Lage O.M."/>
            <person name="Pohl T."/>
            <person name="Merkel B.J."/>
            <person name="Hornburger P."/>
            <person name="Mueller R.-W."/>
            <person name="Bruemmer F."/>
            <person name="Labrenz M."/>
            <person name="Spormann A.M."/>
            <person name="Op den Camp H."/>
            <person name="Overmann J."/>
            <person name="Amann R."/>
            <person name="Jetten M.S.M."/>
            <person name="Mascher T."/>
            <person name="Medema M.H."/>
            <person name="Devos D.P."/>
            <person name="Kaster A.-K."/>
            <person name="Ovreas L."/>
            <person name="Rohde M."/>
            <person name="Galperin M.Y."/>
            <person name="Jogler C."/>
        </authorList>
    </citation>
    <scope>NUCLEOTIDE SEQUENCE [LARGE SCALE GENOMIC DNA]</scope>
    <source>
        <strain evidence="2 3">Poly30</strain>
    </source>
</reference>
<proteinExistence type="predicted"/>
<evidence type="ECO:0008006" key="4">
    <source>
        <dbReference type="Google" id="ProtNLM"/>
    </source>
</evidence>
<evidence type="ECO:0000313" key="2">
    <source>
        <dbReference type="EMBL" id="QDV09597.1"/>
    </source>
</evidence>
<dbReference type="EMBL" id="CP036434">
    <property type="protein sequence ID" value="QDV09597.1"/>
    <property type="molecule type" value="Genomic_DNA"/>
</dbReference>
<organism evidence="2 3">
    <name type="scientific">Saltatorellus ferox</name>
    <dbReference type="NCBI Taxonomy" id="2528018"/>
    <lineage>
        <taxon>Bacteria</taxon>
        <taxon>Pseudomonadati</taxon>
        <taxon>Planctomycetota</taxon>
        <taxon>Planctomycetia</taxon>
        <taxon>Planctomycetia incertae sedis</taxon>
        <taxon>Saltatorellus</taxon>
    </lineage>
</organism>
<dbReference type="Gene3D" id="3.40.50.1820">
    <property type="entry name" value="alpha/beta hydrolase"/>
    <property type="match status" value="1"/>
</dbReference>
<protein>
    <recommendedName>
        <fullName evidence="4">Alpha/beta hydrolase family protein</fullName>
    </recommendedName>
</protein>
<dbReference type="Proteomes" id="UP000320390">
    <property type="component" value="Chromosome"/>
</dbReference>
<gene>
    <name evidence="2" type="ORF">Poly30_51550</name>
</gene>
<evidence type="ECO:0000313" key="3">
    <source>
        <dbReference type="Proteomes" id="UP000320390"/>
    </source>
</evidence>
<dbReference type="AlphaFoldDB" id="A0A518EZT6"/>
<dbReference type="InterPro" id="IPR029058">
    <property type="entry name" value="AB_hydrolase_fold"/>
</dbReference>
<feature type="signal peptide" evidence="1">
    <location>
        <begin position="1"/>
        <end position="24"/>
    </location>
</feature>
<keyword evidence="3" id="KW-1185">Reference proteome</keyword>
<keyword evidence="1" id="KW-0732">Signal</keyword>
<sequence precursor="true">MLRTVPSLLLASVSLLVLQELAHAAPIQSELVPRQVAAPAADILDGTVRLPEPRAGAVRSRGAFFALAWEPDGETLWSARVQAPIARGALGFAVQAASASAFTLQLRVAGDDVSLEAPGAERRDQGLPIELGGEDVQRWDVVLAKGGIAEFHVRATGAHAPAPGFLALRDDQPLTAAAYLDTHERLADREVALVAQVERDGDGVAEERLVHAISSAWAHVEGPGYAARLPLLDDGMSGDGQAGDGRFGVRLPEGLLGEYAARIELFGNWNGADFLRTTRVTFVMDAPVLWLTGGVETEVLDARRLRLDLDALPLGNARRVQVSAEVWAHDAFGHARPMTWLSRIERPSPSPARDGHWRLPVWLDAGWFTATGLRPPLELRHLRVQDPDHQGVLASAERMPVPPGPLPPFAGRVAVPFSQLAGPSANAAIPVGPAIEIQPTITNPGLVLSHGYCSGGNVWPNTDFRQPKLAFSDPSQNRSHDEFANLIASQASAYTSFGFVGHSQGGAAALHLLTYYQSPLDRARGPRRIQSVGTPYQGTPLASLGFFACGVNSDMTPSGAATWLSGIPSWARAEVYYYTTANDGSACQFLTDLLLSNPEDGTTERSRGQLPGGHNMGHVTGWCHTTGMSDPAQYTDSSRNAILDAEAAR</sequence>
<name>A0A518EZT6_9BACT</name>
<dbReference type="SUPFAM" id="SSF53474">
    <property type="entry name" value="alpha/beta-Hydrolases"/>
    <property type="match status" value="1"/>
</dbReference>
<feature type="chain" id="PRO_5021896998" description="Alpha/beta hydrolase family protein" evidence="1">
    <location>
        <begin position="25"/>
        <end position="649"/>
    </location>
</feature>
<dbReference type="RefSeq" id="WP_145204237.1">
    <property type="nucleotide sequence ID" value="NZ_CP036434.1"/>
</dbReference>
<dbReference type="OrthoDB" id="9781878at2"/>
<accession>A0A518EZT6</accession>